<dbReference type="OrthoDB" id="4295522at2"/>
<protein>
    <submittedName>
        <fullName evidence="3">DinB family protein</fullName>
    </submittedName>
</protein>
<evidence type="ECO:0000313" key="3">
    <source>
        <dbReference type="EMBL" id="MDB0580425.1"/>
    </source>
</evidence>
<keyword evidence="7" id="KW-1185">Reference proteome</keyword>
<dbReference type="Gene3D" id="1.20.120.450">
    <property type="entry name" value="dinb family like domain"/>
    <property type="match status" value="1"/>
</dbReference>
<name>A0A0C2HMM3_9STAP</name>
<dbReference type="GeneID" id="77845185"/>
<dbReference type="Proteomes" id="UP000216682">
    <property type="component" value="Unassembled WGS sequence"/>
</dbReference>
<comment type="caution">
    <text evidence="2">The sequence shown here is derived from an EMBL/GenBank/DDBJ whole genome shotgun (WGS) entry which is preliminary data.</text>
</comment>
<evidence type="ECO:0000313" key="2">
    <source>
        <dbReference type="EMBL" id="KIH70786.1"/>
    </source>
</evidence>
<dbReference type="SUPFAM" id="SSF109854">
    <property type="entry name" value="DinB/YfiT-like putative metalloenzymes"/>
    <property type="match status" value="1"/>
</dbReference>
<evidence type="ECO:0000313" key="7">
    <source>
        <dbReference type="Proteomes" id="UP000527860"/>
    </source>
</evidence>
<dbReference type="STRING" id="45670.SN16_06410"/>
<dbReference type="EMBL" id="JABEVU030000001">
    <property type="protein sequence ID" value="MDB0580425.1"/>
    <property type="molecule type" value="Genomic_DNA"/>
</dbReference>
<sequence>MSKELLLFELEKTRGWTLDLFEGMKEEDMHIIPEGFPNSIHWQLGHIAGMMEMVTAALTDKNTDTSKRYQKYFAFGTSPDDFDGDTPATDEIEALLKGQPERLEDLDEAVLDDDLPREFMGMTTRREQFAFMILHEAMHVGKVQEMKRVLENQ</sequence>
<dbReference type="Proteomes" id="UP000031546">
    <property type="component" value="Unassembled WGS sequence"/>
</dbReference>
<reference evidence="7" key="3">
    <citation type="submission" date="2020-04" db="EMBL/GenBank/DDBJ databases">
        <title>Genome analysis and biological profiling of marine Cellulosimicrobium funkei MOSEL-ME6.</title>
        <authorList>
            <person name="Tanveer F."/>
            <person name="Xie Y."/>
            <person name="Shinwari Z.K."/>
        </authorList>
    </citation>
    <scope>NUCLEOTIDE SEQUENCE [LARGE SCALE GENOMIC DNA]</scope>
    <source>
        <strain evidence="7">MOSEL-ME25</strain>
    </source>
</reference>
<evidence type="ECO:0000313" key="4">
    <source>
        <dbReference type="EMBL" id="OZT76819.1"/>
    </source>
</evidence>
<dbReference type="RefSeq" id="WP_040105797.1">
    <property type="nucleotide sequence ID" value="NZ_JABEVU030000001.1"/>
</dbReference>
<dbReference type="Pfam" id="PF12867">
    <property type="entry name" value="DinB_2"/>
    <property type="match status" value="1"/>
</dbReference>
<accession>A0A0C2HMM3</accession>
<reference evidence="4 6" key="2">
    <citation type="submission" date="2017-07" db="EMBL/GenBank/DDBJ databases">
        <title>Shotgun whole genome sequences of three halophilic bacterial isolates.</title>
        <authorList>
            <person name="Pozzo T."/>
            <person name="Higdon S.M."/>
            <person name="Quillaguaman J."/>
        </authorList>
    </citation>
    <scope>NUCLEOTIDE SEQUENCE [LARGE SCALE GENOMIC DNA]</scope>
    <source>
        <strain evidence="4 6">BU-1</strain>
    </source>
</reference>
<dbReference type="InterPro" id="IPR034660">
    <property type="entry name" value="DinB/YfiT-like"/>
</dbReference>
<dbReference type="AlphaFoldDB" id="A0A0C2HMM3"/>
<organism evidence="2 5">
    <name type="scientific">Salinicoccus roseus</name>
    <dbReference type="NCBI Taxonomy" id="45670"/>
    <lineage>
        <taxon>Bacteria</taxon>
        <taxon>Bacillati</taxon>
        <taxon>Bacillota</taxon>
        <taxon>Bacilli</taxon>
        <taxon>Bacillales</taxon>
        <taxon>Staphylococcaceae</taxon>
        <taxon>Salinicoccus</taxon>
    </lineage>
</organism>
<evidence type="ECO:0000313" key="6">
    <source>
        <dbReference type="Proteomes" id="UP000216682"/>
    </source>
</evidence>
<reference evidence="3 7" key="5">
    <citation type="submission" date="2022-12" db="EMBL/GenBank/DDBJ databases">
        <title>Genome analysis and biological profiling of marine Salinicoccus roseus MOSEL-ME25.</title>
        <authorList>
            <person name="Mirza F.T."/>
            <person name="Xie Y."/>
            <person name="Shinwari Z.K."/>
        </authorList>
    </citation>
    <scope>NUCLEOTIDE SEQUENCE [LARGE SCALE GENOMIC DNA]</scope>
    <source>
        <strain evidence="3 7">MOSEL-ME25</strain>
    </source>
</reference>
<dbReference type="EMBL" id="JXII01000005">
    <property type="protein sequence ID" value="KIH70786.1"/>
    <property type="molecule type" value="Genomic_DNA"/>
</dbReference>
<reference evidence="2 5" key="1">
    <citation type="submission" date="2015-01" db="EMBL/GenBank/DDBJ databases">
        <title>Genome sequences of high lactate-tolerant strain Salinicoccus roseus W12 with industrial interest.</title>
        <authorList>
            <person name="Wang H."/>
            <person name="Yu B."/>
        </authorList>
    </citation>
    <scope>NUCLEOTIDE SEQUENCE [LARGE SCALE GENOMIC DNA]</scope>
    <source>
        <strain evidence="2 5">W12</strain>
    </source>
</reference>
<dbReference type="InterPro" id="IPR024775">
    <property type="entry name" value="DinB-like"/>
</dbReference>
<gene>
    <name evidence="4" type="ORF">CFN03_10210</name>
    <name evidence="3" type="ORF">F7P68_0007760</name>
    <name evidence="2" type="ORF">SN16_06410</name>
</gene>
<evidence type="ECO:0000313" key="5">
    <source>
        <dbReference type="Proteomes" id="UP000031546"/>
    </source>
</evidence>
<dbReference type="EMBL" id="NPEZ01000004">
    <property type="protein sequence ID" value="OZT76819.1"/>
    <property type="molecule type" value="Genomic_DNA"/>
</dbReference>
<reference evidence="3" key="4">
    <citation type="submission" date="2020-04" db="EMBL/GenBank/DDBJ databases">
        <authorList>
            <person name="Tanveer F."/>
            <person name="Xie Y."/>
            <person name="Shinwari Z.K."/>
        </authorList>
    </citation>
    <scope>NUCLEOTIDE SEQUENCE</scope>
    <source>
        <strain evidence="3">MOSEL-ME25</strain>
    </source>
</reference>
<proteinExistence type="predicted"/>
<feature type="domain" description="DinB-like" evidence="1">
    <location>
        <begin position="9"/>
        <end position="141"/>
    </location>
</feature>
<dbReference type="Proteomes" id="UP000527860">
    <property type="component" value="Unassembled WGS sequence"/>
</dbReference>
<evidence type="ECO:0000259" key="1">
    <source>
        <dbReference type="Pfam" id="PF12867"/>
    </source>
</evidence>